<evidence type="ECO:0000313" key="2">
    <source>
        <dbReference type="EMBL" id="CAF1407348.1"/>
    </source>
</evidence>
<dbReference type="Proteomes" id="UP000682733">
    <property type="component" value="Unassembled WGS sequence"/>
</dbReference>
<dbReference type="EMBL" id="CAJOBA010048439">
    <property type="protein sequence ID" value="CAF4212536.1"/>
    <property type="molecule type" value="Genomic_DNA"/>
</dbReference>
<feature type="compositionally biased region" description="Basic residues" evidence="1">
    <location>
        <begin position="1"/>
        <end position="11"/>
    </location>
</feature>
<organism evidence="3 4">
    <name type="scientific">Didymodactylos carnosus</name>
    <dbReference type="NCBI Taxonomy" id="1234261"/>
    <lineage>
        <taxon>Eukaryota</taxon>
        <taxon>Metazoa</taxon>
        <taxon>Spiralia</taxon>
        <taxon>Gnathifera</taxon>
        <taxon>Rotifera</taxon>
        <taxon>Eurotatoria</taxon>
        <taxon>Bdelloidea</taxon>
        <taxon>Philodinida</taxon>
        <taxon>Philodinidae</taxon>
        <taxon>Didymodactylos</taxon>
    </lineage>
</organism>
<gene>
    <name evidence="2" type="ORF">OVA965_LOCUS33246</name>
    <name evidence="3" type="ORF">TMI583_LOCUS34128</name>
</gene>
<dbReference type="PANTHER" id="PTHR46063:SF1">
    <property type="entry name" value="KELCH DOMAIN-CONTAINING PROTEIN 4"/>
    <property type="match status" value="1"/>
</dbReference>
<protein>
    <recommendedName>
        <fullName evidence="5">Kelch domain-containing protein 4</fullName>
    </recommendedName>
</protein>
<dbReference type="InterPro" id="IPR015915">
    <property type="entry name" value="Kelch-typ_b-propeller"/>
</dbReference>
<dbReference type="SUPFAM" id="SSF117281">
    <property type="entry name" value="Kelch motif"/>
    <property type="match status" value="1"/>
</dbReference>
<dbReference type="Pfam" id="PF24681">
    <property type="entry name" value="Kelch_KLHDC2_KLHL20_DRC7"/>
    <property type="match status" value="1"/>
</dbReference>
<dbReference type="AlphaFoldDB" id="A0A8S2S9U2"/>
<accession>A0A8S2S9U2</accession>
<comment type="caution">
    <text evidence="3">The sequence shown here is derived from an EMBL/GenBank/DDBJ whole genome shotgun (WGS) entry which is preliminary data.</text>
</comment>
<evidence type="ECO:0000256" key="1">
    <source>
        <dbReference type="SAM" id="MobiDB-lite"/>
    </source>
</evidence>
<reference evidence="3" key="1">
    <citation type="submission" date="2021-02" db="EMBL/GenBank/DDBJ databases">
        <authorList>
            <person name="Nowell W R."/>
        </authorList>
    </citation>
    <scope>NUCLEOTIDE SEQUENCE</scope>
</reference>
<evidence type="ECO:0000313" key="4">
    <source>
        <dbReference type="Proteomes" id="UP000682733"/>
    </source>
</evidence>
<feature type="region of interest" description="Disordered" evidence="1">
    <location>
        <begin position="1"/>
        <end position="24"/>
    </location>
</feature>
<name>A0A8S2S9U2_9BILA</name>
<dbReference type="EMBL" id="CAJNOK010026702">
    <property type="protein sequence ID" value="CAF1407348.1"/>
    <property type="molecule type" value="Genomic_DNA"/>
</dbReference>
<sequence length="206" mass="23638">MGKNKDKKKKGAGVQKTTTKTKKKVEKELKKQIEQLGEENVEQLISKHIQNDEKIAVITEEPVDIPPSRRANGSFSEHPLKDELILFGGEFFDGKITTMYNDLYLYDIKKQQWKHVISPQPPAPRSGHQAVTVALREGELWLFGGEYTSPSQSQFYHYSDLFVLHLSTLRWEKMTSPNPPSARSGHRMTTARRKLFLFGGFQDYIT</sequence>
<dbReference type="PANTHER" id="PTHR46063">
    <property type="entry name" value="KELCH DOMAIN-CONTAINING PROTEIN"/>
    <property type="match status" value="1"/>
</dbReference>
<evidence type="ECO:0000313" key="3">
    <source>
        <dbReference type="EMBL" id="CAF4212536.1"/>
    </source>
</evidence>
<evidence type="ECO:0008006" key="5">
    <source>
        <dbReference type="Google" id="ProtNLM"/>
    </source>
</evidence>
<dbReference type="InterPro" id="IPR052588">
    <property type="entry name" value="Kelch_domain_protein"/>
</dbReference>
<dbReference type="Gene3D" id="2.120.10.80">
    <property type="entry name" value="Kelch-type beta propeller"/>
    <property type="match status" value="1"/>
</dbReference>
<dbReference type="Proteomes" id="UP000677228">
    <property type="component" value="Unassembled WGS sequence"/>
</dbReference>
<proteinExistence type="predicted"/>